<feature type="domain" description="N-acetyltransferase" evidence="1">
    <location>
        <begin position="11"/>
        <end position="173"/>
    </location>
</feature>
<dbReference type="RefSeq" id="WP_395817558.1">
    <property type="nucleotide sequence ID" value="NZ_CP043494.1"/>
</dbReference>
<organism evidence="2 3">
    <name type="scientific">Archangium minus</name>
    <dbReference type="NCBI Taxonomy" id="83450"/>
    <lineage>
        <taxon>Bacteria</taxon>
        <taxon>Pseudomonadati</taxon>
        <taxon>Myxococcota</taxon>
        <taxon>Myxococcia</taxon>
        <taxon>Myxococcales</taxon>
        <taxon>Cystobacterineae</taxon>
        <taxon>Archangiaceae</taxon>
        <taxon>Archangium</taxon>
    </lineage>
</organism>
<dbReference type="PANTHER" id="PTHR43792">
    <property type="entry name" value="GNAT FAMILY, PUTATIVE (AFU_ORTHOLOGUE AFUA_3G00765)-RELATED-RELATED"/>
    <property type="match status" value="1"/>
</dbReference>
<gene>
    <name evidence="2" type="ORF">F0U60_10820</name>
</gene>
<reference evidence="2 3" key="1">
    <citation type="submission" date="2019-08" db="EMBL/GenBank/DDBJ databases">
        <title>Archangium and Cystobacter genomes.</title>
        <authorList>
            <person name="Chen I.-C.K."/>
            <person name="Wielgoss S."/>
        </authorList>
    </citation>
    <scope>NUCLEOTIDE SEQUENCE [LARGE SCALE GENOMIC DNA]</scope>
    <source>
        <strain evidence="2 3">Cbm 6</strain>
    </source>
</reference>
<keyword evidence="3" id="KW-1185">Reference proteome</keyword>
<proteinExistence type="predicted"/>
<dbReference type="SUPFAM" id="SSF55729">
    <property type="entry name" value="Acyl-CoA N-acyltransferases (Nat)"/>
    <property type="match status" value="1"/>
</dbReference>
<evidence type="ECO:0000313" key="2">
    <source>
        <dbReference type="EMBL" id="WNG44540.1"/>
    </source>
</evidence>
<dbReference type="InterPro" id="IPR051531">
    <property type="entry name" value="N-acetyltransferase"/>
</dbReference>
<sequence>MVRVRIETRRLVLRTLEDSDVESVLAHRADPDVCRYTGPPMTREEVVRHIAERQRSWHGGGNGDVLGLACELKESGRVVGEGVLRGFSVPAKQAEVGLGLQPQHQARELGTEALVALLRYGFEQLGLHRIYAFCDVDNEASRRLTARLGMRHEGTLRENAFRHGQWRDELLISMLDREWESARPSFERFF</sequence>
<evidence type="ECO:0000259" key="1">
    <source>
        <dbReference type="PROSITE" id="PS51186"/>
    </source>
</evidence>
<dbReference type="Pfam" id="PF13302">
    <property type="entry name" value="Acetyltransf_3"/>
    <property type="match status" value="1"/>
</dbReference>
<protein>
    <submittedName>
        <fullName evidence="2">GNAT family N-acetyltransferase</fullName>
    </submittedName>
</protein>
<dbReference type="PROSITE" id="PS51186">
    <property type="entry name" value="GNAT"/>
    <property type="match status" value="1"/>
</dbReference>
<dbReference type="Proteomes" id="UP001611383">
    <property type="component" value="Chromosome"/>
</dbReference>
<evidence type="ECO:0000313" key="3">
    <source>
        <dbReference type="Proteomes" id="UP001611383"/>
    </source>
</evidence>
<dbReference type="Gene3D" id="3.40.630.30">
    <property type="match status" value="1"/>
</dbReference>
<name>A0ABY9WLP3_9BACT</name>
<dbReference type="InterPro" id="IPR016181">
    <property type="entry name" value="Acyl_CoA_acyltransferase"/>
</dbReference>
<dbReference type="EMBL" id="CP043494">
    <property type="protein sequence ID" value="WNG44540.1"/>
    <property type="molecule type" value="Genomic_DNA"/>
</dbReference>
<dbReference type="PANTHER" id="PTHR43792:SF1">
    <property type="entry name" value="N-ACETYLTRANSFERASE DOMAIN-CONTAINING PROTEIN"/>
    <property type="match status" value="1"/>
</dbReference>
<dbReference type="InterPro" id="IPR000182">
    <property type="entry name" value="GNAT_dom"/>
</dbReference>
<accession>A0ABY9WLP3</accession>